<dbReference type="PANTHER" id="PTHR43205">
    <property type="entry name" value="PROSTAGLANDIN REDUCTASE"/>
    <property type="match status" value="1"/>
</dbReference>
<accession>A0AAW0RA78</accession>
<dbReference type="InterPro" id="IPR036291">
    <property type="entry name" value="NAD(P)-bd_dom_sf"/>
</dbReference>
<dbReference type="InterPro" id="IPR045010">
    <property type="entry name" value="MDR_fam"/>
</dbReference>
<gene>
    <name evidence="5" type="ORF">PG999_003033</name>
</gene>
<keyword evidence="1" id="KW-0560">Oxidoreductase</keyword>
<dbReference type="SMART" id="SM00829">
    <property type="entry name" value="PKS_ER"/>
    <property type="match status" value="1"/>
</dbReference>
<reference evidence="5 6" key="1">
    <citation type="submission" date="2023-01" db="EMBL/GenBank/DDBJ databases">
        <title>Analysis of 21 Apiospora genomes using comparative genomics revels a genus with tremendous synthesis potential of carbohydrate active enzymes and secondary metabolites.</title>
        <authorList>
            <person name="Sorensen T."/>
        </authorList>
    </citation>
    <scope>NUCLEOTIDE SEQUENCE [LARGE SCALE GENOMIC DNA]</scope>
    <source>
        <strain evidence="5 6">CBS 117206</strain>
    </source>
</reference>
<dbReference type="Proteomes" id="UP001392437">
    <property type="component" value="Unassembled WGS sequence"/>
</dbReference>
<dbReference type="CDD" id="cd05288">
    <property type="entry name" value="PGDH"/>
    <property type="match status" value="1"/>
</dbReference>
<dbReference type="InterPro" id="IPR020843">
    <property type="entry name" value="ER"/>
</dbReference>
<evidence type="ECO:0000313" key="5">
    <source>
        <dbReference type="EMBL" id="KAK8130653.1"/>
    </source>
</evidence>
<dbReference type="GO" id="GO:0016628">
    <property type="term" value="F:oxidoreductase activity, acting on the CH-CH group of donors, NAD or NADP as acceptor"/>
    <property type="evidence" value="ECO:0007669"/>
    <property type="project" value="InterPro"/>
</dbReference>
<dbReference type="SUPFAM" id="SSF50129">
    <property type="entry name" value="GroES-like"/>
    <property type="match status" value="1"/>
</dbReference>
<dbReference type="SUPFAM" id="SSF51735">
    <property type="entry name" value="NAD(P)-binding Rossmann-fold domains"/>
    <property type="match status" value="1"/>
</dbReference>
<dbReference type="Gene3D" id="3.90.180.10">
    <property type="entry name" value="Medium-chain alcohol dehydrogenases, catalytic domain"/>
    <property type="match status" value="1"/>
</dbReference>
<dbReference type="InterPro" id="IPR013149">
    <property type="entry name" value="ADH-like_C"/>
</dbReference>
<dbReference type="InterPro" id="IPR011032">
    <property type="entry name" value="GroES-like_sf"/>
</dbReference>
<name>A0AAW0RA78_9PEZI</name>
<dbReference type="Pfam" id="PF16884">
    <property type="entry name" value="ADH_N_2"/>
    <property type="match status" value="1"/>
</dbReference>
<evidence type="ECO:0000313" key="6">
    <source>
        <dbReference type="Proteomes" id="UP001392437"/>
    </source>
</evidence>
<evidence type="ECO:0000256" key="2">
    <source>
        <dbReference type="ARBA" id="ARBA00069006"/>
    </source>
</evidence>
<dbReference type="EMBL" id="JAQQWP010000002">
    <property type="protein sequence ID" value="KAK8130653.1"/>
    <property type="molecule type" value="Genomic_DNA"/>
</dbReference>
<organism evidence="5 6">
    <name type="scientific">Apiospora kogelbergensis</name>
    <dbReference type="NCBI Taxonomy" id="1337665"/>
    <lineage>
        <taxon>Eukaryota</taxon>
        <taxon>Fungi</taxon>
        <taxon>Dikarya</taxon>
        <taxon>Ascomycota</taxon>
        <taxon>Pezizomycotina</taxon>
        <taxon>Sordariomycetes</taxon>
        <taxon>Xylariomycetidae</taxon>
        <taxon>Amphisphaeriales</taxon>
        <taxon>Apiosporaceae</taxon>
        <taxon>Apiospora</taxon>
    </lineage>
</organism>
<dbReference type="Gene3D" id="3.40.50.720">
    <property type="entry name" value="NAD(P)-binding Rossmann-like Domain"/>
    <property type="match status" value="1"/>
</dbReference>
<feature type="domain" description="Enoyl reductase (ER)" evidence="4">
    <location>
        <begin position="20"/>
        <end position="347"/>
    </location>
</feature>
<proteinExistence type="predicted"/>
<dbReference type="InterPro" id="IPR041694">
    <property type="entry name" value="ADH_N_2"/>
</dbReference>
<evidence type="ECO:0000259" key="4">
    <source>
        <dbReference type="SMART" id="SM00829"/>
    </source>
</evidence>
<dbReference type="FunFam" id="3.40.50.720:FF:000121">
    <property type="entry name" value="Prostaglandin reductase 2"/>
    <property type="match status" value="1"/>
</dbReference>
<comment type="caution">
    <text evidence="5">The sequence shown here is derived from an EMBL/GenBank/DDBJ whole genome shotgun (WGS) entry which is preliminary data.</text>
</comment>
<sequence>MERNKTLIYKQYTPLKPVPGEHLVVEDIPFDPKRAPTPGGVTVKNILLSLDPYQRGQMRTLEDQRTYSQPWVEGRPAVVTALSTVLETDHPGFRPGDRIIGFADAAEYADVPAALLAAGSRPAPGAAALAPEKVLGVLGVPGLAAYVSFFEYVPAPREGKTMLVSAASGAVGQLVGQLGKMHGMKVVGSTGGPDKVAFVTQDLGFDAAWDYKTEPPAEALARLAPEGLDVYYDNVGGELLETALGHMKNYGTIVASGMVSQYNIPDQEKYGVRSLMNIVFKRLSVYGFICSDPQHLEKHGPAFGRDMLTWIAEGKIKTKEEIVHGLDSAPDAFGRMMRGDKFGKMVLKVD</sequence>
<protein>
    <recommendedName>
        <fullName evidence="2">Dehydrogenase FUB6</fullName>
    </recommendedName>
    <alternativeName>
        <fullName evidence="3">Fusaric acid biosynthesis protein 6</fullName>
    </alternativeName>
</protein>
<dbReference type="PANTHER" id="PTHR43205:SF7">
    <property type="entry name" value="PROSTAGLANDIN REDUCTASE 1"/>
    <property type="match status" value="1"/>
</dbReference>
<evidence type="ECO:0000256" key="3">
    <source>
        <dbReference type="ARBA" id="ARBA00083301"/>
    </source>
</evidence>
<dbReference type="AlphaFoldDB" id="A0AAW0RA78"/>
<keyword evidence="6" id="KW-1185">Reference proteome</keyword>
<evidence type="ECO:0000256" key="1">
    <source>
        <dbReference type="ARBA" id="ARBA00023002"/>
    </source>
</evidence>
<dbReference type="Pfam" id="PF00107">
    <property type="entry name" value="ADH_zinc_N"/>
    <property type="match status" value="1"/>
</dbReference>